<dbReference type="Proteomes" id="UP001164020">
    <property type="component" value="Chromosome"/>
</dbReference>
<keyword evidence="2" id="KW-1185">Reference proteome</keyword>
<accession>A0ABY7BXK8</accession>
<protein>
    <submittedName>
        <fullName evidence="1">Uncharacterized protein</fullName>
    </submittedName>
</protein>
<dbReference type="RefSeq" id="WP_268880733.1">
    <property type="nucleotide sequence ID" value="NZ_CP114029.1"/>
</dbReference>
<proteinExistence type="predicted"/>
<evidence type="ECO:0000313" key="2">
    <source>
        <dbReference type="Proteomes" id="UP001164020"/>
    </source>
</evidence>
<gene>
    <name evidence="1" type="ORF">OH818_23370</name>
</gene>
<reference evidence="1" key="1">
    <citation type="submission" date="2022-12" db="EMBL/GenBank/DDBJ databases">
        <title>Jiella pelagia sp. nov., isolated from phosphonate enriched culture of Northwest Pacific surface seawater.</title>
        <authorList>
            <person name="Shin D.Y."/>
            <person name="Hwang C.Y."/>
        </authorList>
    </citation>
    <scope>NUCLEOTIDE SEQUENCE</scope>
    <source>
        <strain evidence="1">HL-NP1</strain>
    </source>
</reference>
<name>A0ABY7BXK8_9HYPH</name>
<evidence type="ECO:0000313" key="1">
    <source>
        <dbReference type="EMBL" id="WAP68259.1"/>
    </source>
</evidence>
<organism evidence="1 2">
    <name type="scientific">Jiella pelagia</name>
    <dbReference type="NCBI Taxonomy" id="2986949"/>
    <lineage>
        <taxon>Bacteria</taxon>
        <taxon>Pseudomonadati</taxon>
        <taxon>Pseudomonadota</taxon>
        <taxon>Alphaproteobacteria</taxon>
        <taxon>Hyphomicrobiales</taxon>
        <taxon>Aurantimonadaceae</taxon>
        <taxon>Jiella</taxon>
    </lineage>
</organism>
<sequence length="40" mass="4782">MIDILGYTLVETPWYHCRQLLKEILTIRRGIPERTSCHPQ</sequence>
<dbReference type="EMBL" id="CP114029">
    <property type="protein sequence ID" value="WAP68259.1"/>
    <property type="molecule type" value="Genomic_DNA"/>
</dbReference>